<gene>
    <name evidence="1" type="ORF">PAPOLLO_LOCUS7338</name>
</gene>
<organism evidence="1 2">
    <name type="scientific">Parnassius apollo</name>
    <name type="common">Apollo butterfly</name>
    <name type="synonym">Papilio apollo</name>
    <dbReference type="NCBI Taxonomy" id="110799"/>
    <lineage>
        <taxon>Eukaryota</taxon>
        <taxon>Metazoa</taxon>
        <taxon>Ecdysozoa</taxon>
        <taxon>Arthropoda</taxon>
        <taxon>Hexapoda</taxon>
        <taxon>Insecta</taxon>
        <taxon>Pterygota</taxon>
        <taxon>Neoptera</taxon>
        <taxon>Endopterygota</taxon>
        <taxon>Lepidoptera</taxon>
        <taxon>Glossata</taxon>
        <taxon>Ditrysia</taxon>
        <taxon>Papilionoidea</taxon>
        <taxon>Papilionidae</taxon>
        <taxon>Parnassiinae</taxon>
        <taxon>Parnassini</taxon>
        <taxon>Parnassius</taxon>
        <taxon>Parnassius</taxon>
    </lineage>
</organism>
<dbReference type="Proteomes" id="UP000691718">
    <property type="component" value="Unassembled WGS sequence"/>
</dbReference>
<dbReference type="PANTHER" id="PTHR47018:SF3">
    <property type="entry name" value="MYCBP-ASSOCIATED PROTEIN"/>
    <property type="match status" value="1"/>
</dbReference>
<dbReference type="EMBL" id="CAJQZP010000508">
    <property type="protein sequence ID" value="CAG4965076.1"/>
    <property type="molecule type" value="Genomic_DNA"/>
</dbReference>
<evidence type="ECO:0000313" key="1">
    <source>
        <dbReference type="EMBL" id="CAG4965076.1"/>
    </source>
</evidence>
<dbReference type="PANTHER" id="PTHR47018">
    <property type="entry name" value="CXC DOMAIN-CONTAINING PROTEIN-RELATED"/>
    <property type="match status" value="1"/>
</dbReference>
<reference evidence="1" key="1">
    <citation type="submission" date="2021-04" db="EMBL/GenBank/DDBJ databases">
        <authorList>
            <person name="Tunstrom K."/>
        </authorList>
    </citation>
    <scope>NUCLEOTIDE SEQUENCE</scope>
</reference>
<comment type="caution">
    <text evidence="1">The sequence shown here is derived from an EMBL/GenBank/DDBJ whole genome shotgun (WGS) entry which is preliminary data.</text>
</comment>
<sequence length="552" mass="62275">MYEAAAVFHRPPLILSPETGTFIQYVADNADINVNTLDGHNTHHIMGIIQIVTPKTSVVLEEPIQRIKVVPSAKDFAAIAHVPIQVYENNGVVGYSKINVRDFDYGSGVRVSLLKKVDVIWFYGKWRNLSIPGWNGFIEHLTSNIINFSTSKISFLPFIHQPASNYNTIYTTLLCASENAKRYGHNVCVVTFDQPLYAKAREIVLAAPEGSELSKIIIRLGGFHLLMSFLGAIGYIMQGSGIKEILSLIYAPGSLDKMLNGHAYARAIRAHTLLQLALTIIIFKELDIDDAIDENLTITVKNVIDNSISYNDVEHDNETSGALLNKFNEKLKEYEKRGPTAKLWIQYFDMVSIAKEFIRAERMGDWQAHLDSVKEMLPYFHASGHFSYAKSSHLYLQDMLQLKNCMDPDVYQRFTGGYFTIRRSDKLSCGTSTNMVIEQSMMKAMKTDGGLSRGRSTKESVISKWVYGMHAMNAICEGLEDFANVKMDTTDQHVDASDSRMKKDSQDIQSLLEWFSLHDPFSELYLLPVELLVMTKLIVIKLVKLELLACQK</sequence>
<evidence type="ECO:0000313" key="2">
    <source>
        <dbReference type="Proteomes" id="UP000691718"/>
    </source>
</evidence>
<dbReference type="AlphaFoldDB" id="A0A8S3WLC5"/>
<name>A0A8S3WLC5_PARAO</name>
<dbReference type="OrthoDB" id="6753017at2759"/>
<proteinExistence type="predicted"/>
<protein>
    <submittedName>
        <fullName evidence="1">(apollo) hypothetical protein</fullName>
    </submittedName>
</protein>
<accession>A0A8S3WLC5</accession>
<keyword evidence="2" id="KW-1185">Reference proteome</keyword>